<evidence type="ECO:0000313" key="3">
    <source>
        <dbReference type="Proteomes" id="UP000759131"/>
    </source>
</evidence>
<evidence type="ECO:0000313" key="2">
    <source>
        <dbReference type="EMBL" id="CAD7619891.1"/>
    </source>
</evidence>
<dbReference type="EMBL" id="OC854650">
    <property type="protein sequence ID" value="CAD7619891.1"/>
    <property type="molecule type" value="Genomic_DNA"/>
</dbReference>
<dbReference type="SUPFAM" id="SSF50923">
    <property type="entry name" value="Hemopexin-like domain"/>
    <property type="match status" value="1"/>
</dbReference>
<protein>
    <submittedName>
        <fullName evidence="2">Uncharacterized protein</fullName>
    </submittedName>
</protein>
<organism evidence="2">
    <name type="scientific">Medioppia subpectinata</name>
    <dbReference type="NCBI Taxonomy" id="1979941"/>
    <lineage>
        <taxon>Eukaryota</taxon>
        <taxon>Metazoa</taxon>
        <taxon>Ecdysozoa</taxon>
        <taxon>Arthropoda</taxon>
        <taxon>Chelicerata</taxon>
        <taxon>Arachnida</taxon>
        <taxon>Acari</taxon>
        <taxon>Acariformes</taxon>
        <taxon>Sarcoptiformes</taxon>
        <taxon>Oribatida</taxon>
        <taxon>Brachypylina</taxon>
        <taxon>Oppioidea</taxon>
        <taxon>Oppiidae</taxon>
        <taxon>Medioppia</taxon>
    </lineage>
</organism>
<feature type="compositionally biased region" description="Basic and acidic residues" evidence="1">
    <location>
        <begin position="88"/>
        <end position="104"/>
    </location>
</feature>
<dbReference type="InterPro" id="IPR036375">
    <property type="entry name" value="Hemopexin-like_dom_sf"/>
</dbReference>
<dbReference type="EMBL" id="CAJPIZ010000075">
    <property type="protein sequence ID" value="CAG2100321.1"/>
    <property type="molecule type" value="Genomic_DNA"/>
</dbReference>
<keyword evidence="3" id="KW-1185">Reference proteome</keyword>
<sequence>MITTGLAGADTQVHTYASTGTLLDLRNTKRVDETEENWPKDVTAAMRMADNTVYLFRGEKYCKRSWKCKDGDCCKEWKNAMNLFHCPGTKESESRNYKDNKNGDQNDGEEETELQKPKAKPTEEPPPEPITEEPIKKPNIKQSKKTTDPPNDDEDYVVKKDSKKSRKNGPRPDQIRPTPRRRH</sequence>
<reference evidence="2" key="1">
    <citation type="submission" date="2020-11" db="EMBL/GenBank/DDBJ databases">
        <authorList>
            <person name="Tran Van P."/>
        </authorList>
    </citation>
    <scope>NUCLEOTIDE SEQUENCE</scope>
</reference>
<proteinExistence type="predicted"/>
<accession>A0A7R9PT58</accession>
<feature type="region of interest" description="Disordered" evidence="1">
    <location>
        <begin position="86"/>
        <end position="183"/>
    </location>
</feature>
<feature type="compositionally biased region" description="Basic and acidic residues" evidence="1">
    <location>
        <begin position="113"/>
        <end position="123"/>
    </location>
</feature>
<dbReference type="Proteomes" id="UP000759131">
    <property type="component" value="Unassembled WGS sequence"/>
</dbReference>
<gene>
    <name evidence="2" type="ORF">OSB1V03_LOCUS388</name>
</gene>
<name>A0A7R9PT58_9ACAR</name>
<evidence type="ECO:0000256" key="1">
    <source>
        <dbReference type="SAM" id="MobiDB-lite"/>
    </source>
</evidence>
<dbReference type="AlphaFoldDB" id="A0A7R9PT58"/>